<protein>
    <submittedName>
        <fullName evidence="2">Uncharacterized protein</fullName>
    </submittedName>
</protein>
<gene>
    <name evidence="2" type="ORF">AVDCRST_MAG02-3784</name>
</gene>
<dbReference type="AlphaFoldDB" id="A0A6J4REP8"/>
<dbReference type="EMBL" id="CADCVH010000106">
    <property type="protein sequence ID" value="CAA9471810.1"/>
    <property type="molecule type" value="Genomic_DNA"/>
</dbReference>
<name>A0A6J4REP8_9ACTN</name>
<feature type="transmembrane region" description="Helical" evidence="1">
    <location>
        <begin position="6"/>
        <end position="26"/>
    </location>
</feature>
<keyword evidence="1" id="KW-0472">Membrane</keyword>
<sequence>MEPSLVFSVLAAILVLCLAVLLVPLLGRERHKMTRAGLRKRALEASEALVESIEEREAGRPAHNTVVTDHEYPHRCVTARKVMATE</sequence>
<proteinExistence type="predicted"/>
<evidence type="ECO:0000256" key="1">
    <source>
        <dbReference type="SAM" id="Phobius"/>
    </source>
</evidence>
<keyword evidence="1" id="KW-0812">Transmembrane</keyword>
<reference evidence="2" key="1">
    <citation type="submission" date="2020-02" db="EMBL/GenBank/DDBJ databases">
        <authorList>
            <person name="Meier V. D."/>
        </authorList>
    </citation>
    <scope>NUCLEOTIDE SEQUENCE</scope>
    <source>
        <strain evidence="2">AVDCRST_MAG02</strain>
    </source>
</reference>
<evidence type="ECO:0000313" key="2">
    <source>
        <dbReference type="EMBL" id="CAA9471810.1"/>
    </source>
</evidence>
<accession>A0A6J4REP8</accession>
<organism evidence="2">
    <name type="scientific">uncultured Rubrobacteraceae bacterium</name>
    <dbReference type="NCBI Taxonomy" id="349277"/>
    <lineage>
        <taxon>Bacteria</taxon>
        <taxon>Bacillati</taxon>
        <taxon>Actinomycetota</taxon>
        <taxon>Rubrobacteria</taxon>
        <taxon>Rubrobacterales</taxon>
        <taxon>Rubrobacteraceae</taxon>
        <taxon>environmental samples</taxon>
    </lineage>
</organism>
<keyword evidence="1" id="KW-1133">Transmembrane helix</keyword>